<keyword evidence="4" id="KW-1185">Reference proteome</keyword>
<dbReference type="Proteomes" id="UP000299102">
    <property type="component" value="Unassembled WGS sequence"/>
</dbReference>
<reference evidence="3 4" key="1">
    <citation type="journal article" date="2019" name="Commun. Biol.">
        <title>The bagworm genome reveals a unique fibroin gene that provides high tensile strength.</title>
        <authorList>
            <person name="Kono N."/>
            <person name="Nakamura H."/>
            <person name="Ohtoshi R."/>
            <person name="Tomita M."/>
            <person name="Numata K."/>
            <person name="Arakawa K."/>
        </authorList>
    </citation>
    <scope>NUCLEOTIDE SEQUENCE [LARGE SCALE GENOMIC DNA]</scope>
</reference>
<gene>
    <name evidence="3" type="ORF">EVAR_63345_1</name>
</gene>
<evidence type="ECO:0000313" key="3">
    <source>
        <dbReference type="EMBL" id="GBP79908.1"/>
    </source>
</evidence>
<comment type="caution">
    <text evidence="3">The sequence shown here is derived from an EMBL/GenBank/DDBJ whole genome shotgun (WGS) entry which is preliminary data.</text>
</comment>
<proteinExistence type="predicted"/>
<protein>
    <submittedName>
        <fullName evidence="3">Uncharacterized protein</fullName>
    </submittedName>
</protein>
<evidence type="ECO:0000256" key="1">
    <source>
        <dbReference type="SAM" id="MobiDB-lite"/>
    </source>
</evidence>
<name>A0A4C1YUT8_EUMVA</name>
<dbReference type="EMBL" id="BGZK01001437">
    <property type="protein sequence ID" value="GBP79908.1"/>
    <property type="molecule type" value="Genomic_DNA"/>
</dbReference>
<sequence>MQFILIISASVVSPRPTTISAALRQLSPCTVIAGGLLARIQRMMLPCLVALVAFGGVRLFGIVWWWLFCCRSVCPVGVGGSVKYAADVLECGWTEVDVSGFCAVLYCLTLICPGFVQIGIGTGKGIEITNRTKRKIESGDWREFEVENQDHAGIGAASKRPEGTGSANSAKVRKNPYGLPRRNNVIDECVAPGRGKIAKATY</sequence>
<feature type="region of interest" description="Disordered" evidence="1">
    <location>
        <begin position="155"/>
        <end position="174"/>
    </location>
</feature>
<evidence type="ECO:0000313" key="4">
    <source>
        <dbReference type="Proteomes" id="UP000299102"/>
    </source>
</evidence>
<keyword evidence="2" id="KW-1133">Transmembrane helix</keyword>
<evidence type="ECO:0000256" key="2">
    <source>
        <dbReference type="SAM" id="Phobius"/>
    </source>
</evidence>
<feature type="transmembrane region" description="Helical" evidence="2">
    <location>
        <begin position="45"/>
        <end position="67"/>
    </location>
</feature>
<keyword evidence="2" id="KW-0812">Transmembrane</keyword>
<organism evidence="3 4">
    <name type="scientific">Eumeta variegata</name>
    <name type="common">Bagworm moth</name>
    <name type="synonym">Eumeta japonica</name>
    <dbReference type="NCBI Taxonomy" id="151549"/>
    <lineage>
        <taxon>Eukaryota</taxon>
        <taxon>Metazoa</taxon>
        <taxon>Ecdysozoa</taxon>
        <taxon>Arthropoda</taxon>
        <taxon>Hexapoda</taxon>
        <taxon>Insecta</taxon>
        <taxon>Pterygota</taxon>
        <taxon>Neoptera</taxon>
        <taxon>Endopterygota</taxon>
        <taxon>Lepidoptera</taxon>
        <taxon>Glossata</taxon>
        <taxon>Ditrysia</taxon>
        <taxon>Tineoidea</taxon>
        <taxon>Psychidae</taxon>
        <taxon>Oiketicinae</taxon>
        <taxon>Eumeta</taxon>
    </lineage>
</organism>
<dbReference type="AlphaFoldDB" id="A0A4C1YUT8"/>
<keyword evidence="2" id="KW-0472">Membrane</keyword>
<accession>A0A4C1YUT8</accession>